<evidence type="ECO:0000256" key="6">
    <source>
        <dbReference type="ARBA" id="ARBA00023065"/>
    </source>
</evidence>
<evidence type="ECO:0000256" key="11">
    <source>
        <dbReference type="SAM" id="SignalP"/>
    </source>
</evidence>
<evidence type="ECO:0000256" key="2">
    <source>
        <dbReference type="ARBA" id="ARBA00022448"/>
    </source>
</evidence>
<feature type="transmembrane region" description="Helical" evidence="10">
    <location>
        <begin position="212"/>
        <end position="231"/>
    </location>
</feature>
<evidence type="ECO:0000256" key="10">
    <source>
        <dbReference type="SAM" id="Phobius"/>
    </source>
</evidence>
<dbReference type="GO" id="GO:0071805">
    <property type="term" value="P:potassium ion transmembrane transport"/>
    <property type="evidence" value="ECO:0000318"/>
    <property type="project" value="GO_Central"/>
</dbReference>
<evidence type="ECO:0000313" key="14">
    <source>
        <dbReference type="Proteomes" id="UP000001449"/>
    </source>
</evidence>
<evidence type="ECO:0000256" key="5">
    <source>
        <dbReference type="ARBA" id="ARBA00023053"/>
    </source>
</evidence>
<feature type="transmembrane region" description="Helical" evidence="10">
    <location>
        <begin position="726"/>
        <end position="748"/>
    </location>
</feature>
<dbReference type="GeneID" id="7450093"/>
<feature type="transmembrane region" description="Helical" evidence="10">
    <location>
        <begin position="410"/>
        <end position="433"/>
    </location>
</feature>
<evidence type="ECO:0000259" key="12">
    <source>
        <dbReference type="Pfam" id="PF00999"/>
    </source>
</evidence>
<keyword evidence="5" id="KW-0915">Sodium</keyword>
<feature type="transmembrane region" description="Helical" evidence="10">
    <location>
        <begin position="334"/>
        <end position="356"/>
    </location>
</feature>
<dbReference type="GO" id="GO:0051453">
    <property type="term" value="P:regulation of intracellular pH"/>
    <property type="evidence" value="ECO:0000318"/>
    <property type="project" value="GO_Central"/>
</dbReference>
<dbReference type="Pfam" id="PF00999">
    <property type="entry name" value="Na_H_Exchanger"/>
    <property type="match status" value="1"/>
</dbReference>
<feature type="transmembrane region" description="Helical" evidence="10">
    <location>
        <begin position="768"/>
        <end position="785"/>
    </location>
</feature>
<dbReference type="InterPro" id="IPR004709">
    <property type="entry name" value="NaH_exchanger"/>
</dbReference>
<dbReference type="InterPro" id="IPR006153">
    <property type="entry name" value="Cation/H_exchanger_TM"/>
</dbReference>
<keyword evidence="8" id="KW-0739">Sodium transport</keyword>
<organism evidence="13 14">
    <name type="scientific">Thalassiosira pseudonana</name>
    <name type="common">Marine diatom</name>
    <name type="synonym">Cyclotella nana</name>
    <dbReference type="NCBI Taxonomy" id="35128"/>
    <lineage>
        <taxon>Eukaryota</taxon>
        <taxon>Sar</taxon>
        <taxon>Stramenopiles</taxon>
        <taxon>Ochrophyta</taxon>
        <taxon>Bacillariophyta</taxon>
        <taxon>Coscinodiscophyceae</taxon>
        <taxon>Thalassiosirophycidae</taxon>
        <taxon>Thalassiosirales</taxon>
        <taxon>Thalassiosiraceae</taxon>
        <taxon>Thalassiosira</taxon>
    </lineage>
</organism>
<dbReference type="AlphaFoldDB" id="B8C313"/>
<dbReference type="Proteomes" id="UP000001449">
    <property type="component" value="Chromosome 5"/>
</dbReference>
<feature type="transmembrane region" description="Helical" evidence="10">
    <location>
        <begin position="368"/>
        <end position="390"/>
    </location>
</feature>
<evidence type="ECO:0000256" key="4">
    <source>
        <dbReference type="ARBA" id="ARBA00022989"/>
    </source>
</evidence>
<protein>
    <recommendedName>
        <fullName evidence="12">Cation/H+ exchanger transmembrane domain-containing protein</fullName>
    </recommendedName>
</protein>
<keyword evidence="6" id="KW-0406">Ion transport</keyword>
<gene>
    <name evidence="13" type="ORF">THAPSDRAFT_22767</name>
</gene>
<dbReference type="KEGG" id="tps:THAPSDRAFT_22767"/>
<dbReference type="PRINTS" id="PR01084">
    <property type="entry name" value="NAHEXCHNGR"/>
</dbReference>
<dbReference type="GO" id="GO:0005886">
    <property type="term" value="C:plasma membrane"/>
    <property type="evidence" value="ECO:0000318"/>
    <property type="project" value="GO_Central"/>
</dbReference>
<dbReference type="PANTHER" id="PTHR10110">
    <property type="entry name" value="SODIUM/HYDROGEN EXCHANGER"/>
    <property type="match status" value="1"/>
</dbReference>
<dbReference type="HOGENOM" id="CLU_320183_0_0_1"/>
<keyword evidence="4 10" id="KW-1133">Transmembrane helix</keyword>
<feature type="chain" id="PRO_5002866232" description="Cation/H+ exchanger transmembrane domain-containing protein" evidence="11">
    <location>
        <begin position="20"/>
        <end position="907"/>
    </location>
</feature>
<evidence type="ECO:0000256" key="9">
    <source>
        <dbReference type="SAM" id="MobiDB-lite"/>
    </source>
</evidence>
<keyword evidence="2" id="KW-0813">Transport</keyword>
<feature type="domain" description="Cation/H+ exchanger transmembrane" evidence="12">
    <location>
        <begin position="234"/>
        <end position="478"/>
    </location>
</feature>
<dbReference type="InterPro" id="IPR018422">
    <property type="entry name" value="Cation/H_exchanger_CPA1"/>
</dbReference>
<dbReference type="PaxDb" id="35128-Thaps22767"/>
<keyword evidence="14" id="KW-1185">Reference proteome</keyword>
<dbReference type="InParanoid" id="B8C313"/>
<feature type="transmembrane region" description="Helical" evidence="10">
    <location>
        <begin position="465"/>
        <end position="482"/>
    </location>
</feature>
<proteinExistence type="predicted"/>
<dbReference type="Gene3D" id="6.10.140.1330">
    <property type="match status" value="1"/>
</dbReference>
<feature type="transmembrane region" description="Helical" evidence="10">
    <location>
        <begin position="640"/>
        <end position="668"/>
    </location>
</feature>
<reference evidence="13 14" key="1">
    <citation type="journal article" date="2004" name="Science">
        <title>The genome of the diatom Thalassiosira pseudonana: ecology, evolution, and metabolism.</title>
        <authorList>
            <person name="Armbrust E.V."/>
            <person name="Berges J.A."/>
            <person name="Bowler C."/>
            <person name="Green B.R."/>
            <person name="Martinez D."/>
            <person name="Putnam N.H."/>
            <person name="Zhou S."/>
            <person name="Allen A.E."/>
            <person name="Apt K.E."/>
            <person name="Bechner M."/>
            <person name="Brzezinski M.A."/>
            <person name="Chaal B.K."/>
            <person name="Chiovitti A."/>
            <person name="Davis A.K."/>
            <person name="Demarest M.S."/>
            <person name="Detter J.C."/>
            <person name="Glavina T."/>
            <person name="Goodstein D."/>
            <person name="Hadi M.Z."/>
            <person name="Hellsten U."/>
            <person name="Hildebrand M."/>
            <person name="Jenkins B.D."/>
            <person name="Jurka J."/>
            <person name="Kapitonov V.V."/>
            <person name="Kroger N."/>
            <person name="Lau W.W."/>
            <person name="Lane T.W."/>
            <person name="Larimer F.W."/>
            <person name="Lippmeier J.C."/>
            <person name="Lucas S."/>
            <person name="Medina M."/>
            <person name="Montsant A."/>
            <person name="Obornik M."/>
            <person name="Parker M.S."/>
            <person name="Palenik B."/>
            <person name="Pazour G.J."/>
            <person name="Richardson P.M."/>
            <person name="Rynearson T.A."/>
            <person name="Saito M.A."/>
            <person name="Schwartz D.C."/>
            <person name="Thamatrakoln K."/>
            <person name="Valentin K."/>
            <person name="Vardi A."/>
            <person name="Wilkerson F.P."/>
            <person name="Rokhsar D.S."/>
        </authorList>
    </citation>
    <scope>NUCLEOTIDE SEQUENCE [LARGE SCALE GENOMIC DNA]</scope>
    <source>
        <strain evidence="13 14">CCMP1335</strain>
    </source>
</reference>
<keyword evidence="11" id="KW-0732">Signal</keyword>
<evidence type="ECO:0000256" key="1">
    <source>
        <dbReference type="ARBA" id="ARBA00004141"/>
    </source>
</evidence>
<accession>B8C313</accession>
<evidence type="ECO:0000256" key="7">
    <source>
        <dbReference type="ARBA" id="ARBA00023136"/>
    </source>
</evidence>
<comment type="subcellular location">
    <subcellularLocation>
        <location evidence="1">Membrane</location>
        <topology evidence="1">Multi-pass membrane protein</topology>
    </subcellularLocation>
</comment>
<reference evidence="13 14" key="2">
    <citation type="journal article" date="2008" name="Nature">
        <title>The Phaeodactylum genome reveals the evolutionary history of diatom genomes.</title>
        <authorList>
            <person name="Bowler C."/>
            <person name="Allen A.E."/>
            <person name="Badger J.H."/>
            <person name="Grimwood J."/>
            <person name="Jabbari K."/>
            <person name="Kuo A."/>
            <person name="Maheswari U."/>
            <person name="Martens C."/>
            <person name="Maumus F."/>
            <person name="Otillar R.P."/>
            <person name="Rayko E."/>
            <person name="Salamov A."/>
            <person name="Vandepoele K."/>
            <person name="Beszteri B."/>
            <person name="Gruber A."/>
            <person name="Heijde M."/>
            <person name="Katinka M."/>
            <person name="Mock T."/>
            <person name="Valentin K."/>
            <person name="Verret F."/>
            <person name="Berges J.A."/>
            <person name="Brownlee C."/>
            <person name="Cadoret J.P."/>
            <person name="Chiovitti A."/>
            <person name="Choi C.J."/>
            <person name="Coesel S."/>
            <person name="De Martino A."/>
            <person name="Detter J.C."/>
            <person name="Durkin C."/>
            <person name="Falciatore A."/>
            <person name="Fournet J."/>
            <person name="Haruta M."/>
            <person name="Huysman M.J."/>
            <person name="Jenkins B.D."/>
            <person name="Jiroutova K."/>
            <person name="Jorgensen R.E."/>
            <person name="Joubert Y."/>
            <person name="Kaplan A."/>
            <person name="Kroger N."/>
            <person name="Kroth P.G."/>
            <person name="La Roche J."/>
            <person name="Lindquist E."/>
            <person name="Lommer M."/>
            <person name="Martin-Jezequel V."/>
            <person name="Lopez P.J."/>
            <person name="Lucas S."/>
            <person name="Mangogna M."/>
            <person name="McGinnis K."/>
            <person name="Medlin L.K."/>
            <person name="Montsant A."/>
            <person name="Oudot-Le Secq M.P."/>
            <person name="Napoli C."/>
            <person name="Obornik M."/>
            <person name="Parker M.S."/>
            <person name="Petit J.L."/>
            <person name="Porcel B.M."/>
            <person name="Poulsen N."/>
            <person name="Robison M."/>
            <person name="Rychlewski L."/>
            <person name="Rynearson T.A."/>
            <person name="Schmutz J."/>
            <person name="Shapiro H."/>
            <person name="Siaut M."/>
            <person name="Stanley M."/>
            <person name="Sussman M.R."/>
            <person name="Taylor A.R."/>
            <person name="Vardi A."/>
            <person name="von Dassow P."/>
            <person name="Vyverman W."/>
            <person name="Willis A."/>
            <person name="Wyrwicz L.S."/>
            <person name="Rokhsar D.S."/>
            <person name="Weissenbach J."/>
            <person name="Armbrust E.V."/>
            <person name="Green B.R."/>
            <person name="Van de Peer Y."/>
            <person name="Grigoriev I.V."/>
        </authorList>
    </citation>
    <scope>NUCLEOTIDE SEQUENCE [LARGE SCALE GENOMIC DNA]</scope>
    <source>
        <strain evidence="13 14">CCMP1335</strain>
    </source>
</reference>
<dbReference type="eggNOG" id="KOG1965">
    <property type="taxonomic scope" value="Eukaryota"/>
</dbReference>
<feature type="transmembrane region" description="Helical" evidence="10">
    <location>
        <begin position="301"/>
        <end position="322"/>
    </location>
</feature>
<evidence type="ECO:0000256" key="8">
    <source>
        <dbReference type="ARBA" id="ARBA00023201"/>
    </source>
</evidence>
<feature type="region of interest" description="Disordered" evidence="9">
    <location>
        <begin position="549"/>
        <end position="570"/>
    </location>
</feature>
<keyword evidence="3 10" id="KW-0812">Transmembrane</keyword>
<dbReference type="RefSeq" id="XP_002290726.1">
    <property type="nucleotide sequence ID" value="XM_002290690.1"/>
</dbReference>
<sequence length="907" mass="100302">MAALTMSLLFMSQTVSTNGHQNQSQSPRPNRRTTTFPVLNTTLISNDSLLNDRSRWLRQTPTIARILDEGGNYYNDDAYQNDDVNSNNNGDDAAAAASDDAAAATDDYAKMTQYICEDKTCTINEQCTKFLFGFLEGTTDAKDNCEGIMNAYVAADCGTIRSKNSNKDTTIYADDDDFNDDYFGIFYDHQCCTSLRSHYYEYCDDRGMLNEYNLLVVAAVMLLCECAKSIIKKNNIRFLPEAAACMLVGMACALGASFFGTSIEQFSFDEEIFMYLLLPPIIFEAALSVNKREFRRRRGAIMVFAVLGTLMSSFITGTIVYYSAKYLGDQSLDILDSLVFGSLISSIDPVAILSVLTSINMSETDTIYILVFGESLLNDGVAITLFKSLIEHYHSDSTLSLDSILGSVADFLIIAFGSCGIGLACGVACLCYFHLNSSILHPVMEVASFFLWAVIPYWMAEAFEWSGIVSIVVMGFFMDIYLRPGWDPEDLQQEEEERQLMLAASKDQGLAAPGDYHNMDDDSTDPRKFRFRGTAVDIPRPNLNITRPNLSKSHSIHERDSVASLPRKTSDDLDLDGRSLAGTSMTTPNVKAILLKKETVRLSREADEHIHFVAHILSQMSENAIFAYLGLFLFSSKYEWDGILCSIGVASCVLSRAVMVVFCSSFIWHFHVFRQRAGCEKSKMHKCAVDEDDTNCGDGDKAKNIDPLNTPISKSARALSNGKVQVVLILAGLRGAVSLALVESIPIYNGVTGVGSQNKPLLKAMTSSSIIFTIFVLGGGAYYILQWLDISSEDMLIKSSGKQSNRDYLYPTIYCGYPSSEMELAPSPTFHERSSPRTRYLRDGYVVPGSSKHLEFPVPDRSLSIDTLVSDTEGLNPIIAAAESQVLNTITVTRSKDQQDSQRSTLV</sequence>
<feature type="transmembrane region" description="Helical" evidence="10">
    <location>
        <begin position="440"/>
        <end position="459"/>
    </location>
</feature>
<evidence type="ECO:0000256" key="3">
    <source>
        <dbReference type="ARBA" id="ARBA00022692"/>
    </source>
</evidence>
<dbReference type="PANTHER" id="PTHR10110:SF187">
    <property type="entry name" value="SODIUM_HYDROGEN EXCHANGER"/>
    <property type="match status" value="1"/>
</dbReference>
<feature type="transmembrane region" description="Helical" evidence="10">
    <location>
        <begin position="272"/>
        <end position="289"/>
    </location>
</feature>
<feature type="transmembrane region" description="Helical" evidence="10">
    <location>
        <begin position="238"/>
        <end position="260"/>
    </location>
</feature>
<dbReference type="EMBL" id="CM000642">
    <property type="protein sequence ID" value="EED92478.1"/>
    <property type="molecule type" value="Genomic_DNA"/>
</dbReference>
<dbReference type="GO" id="GO:0015386">
    <property type="term" value="F:potassium:proton antiporter activity"/>
    <property type="evidence" value="ECO:0000318"/>
    <property type="project" value="GO_Central"/>
</dbReference>
<keyword evidence="7 10" id="KW-0472">Membrane</keyword>
<dbReference type="GO" id="GO:0015385">
    <property type="term" value="F:sodium:proton antiporter activity"/>
    <property type="evidence" value="ECO:0000318"/>
    <property type="project" value="GO_Central"/>
</dbReference>
<evidence type="ECO:0000313" key="13">
    <source>
        <dbReference type="EMBL" id="EED92478.1"/>
    </source>
</evidence>
<feature type="transmembrane region" description="Helical" evidence="10">
    <location>
        <begin position="612"/>
        <end position="634"/>
    </location>
</feature>
<name>B8C313_THAPS</name>
<feature type="region of interest" description="Disordered" evidence="9">
    <location>
        <begin position="15"/>
        <end position="34"/>
    </location>
</feature>
<dbReference type="OMA" id="CECAKSI"/>
<dbReference type="GO" id="GO:0098719">
    <property type="term" value="P:sodium ion import across plasma membrane"/>
    <property type="evidence" value="ECO:0000318"/>
    <property type="project" value="GO_Central"/>
</dbReference>
<dbReference type="STRING" id="35128.B8C313"/>
<feature type="signal peptide" evidence="11">
    <location>
        <begin position="1"/>
        <end position="19"/>
    </location>
</feature>